<evidence type="ECO:0000259" key="2">
    <source>
        <dbReference type="Pfam" id="PF13472"/>
    </source>
</evidence>
<gene>
    <name evidence="3" type="ORF">F1D05_30230</name>
</gene>
<protein>
    <submittedName>
        <fullName evidence="3">SGNH/GDSL hydrolase family protein</fullName>
    </submittedName>
</protein>
<dbReference type="AlphaFoldDB" id="A0A7G6X5A7"/>
<keyword evidence="1" id="KW-0732">Signal</keyword>
<dbReference type="GO" id="GO:0016787">
    <property type="term" value="F:hydrolase activity"/>
    <property type="evidence" value="ECO:0007669"/>
    <property type="project" value="UniProtKB-KW"/>
</dbReference>
<dbReference type="EMBL" id="CP043661">
    <property type="protein sequence ID" value="QNE21422.1"/>
    <property type="molecule type" value="Genomic_DNA"/>
</dbReference>
<keyword evidence="3" id="KW-0378">Hydrolase</keyword>
<feature type="signal peptide" evidence="1">
    <location>
        <begin position="1"/>
        <end position="22"/>
    </location>
</feature>
<dbReference type="PANTHER" id="PTHR43784">
    <property type="entry name" value="GDSL-LIKE LIPASE/ACYLHYDROLASE, PUTATIVE (AFU_ORTHOLOGUE AFUA_2G00820)-RELATED"/>
    <property type="match status" value="1"/>
</dbReference>
<evidence type="ECO:0000313" key="4">
    <source>
        <dbReference type="Proteomes" id="UP000515563"/>
    </source>
</evidence>
<dbReference type="PANTHER" id="PTHR43784:SF2">
    <property type="entry name" value="GDSL-LIKE LIPASE_ACYLHYDROLASE, PUTATIVE (AFU_ORTHOLOGUE AFUA_2G00820)-RELATED"/>
    <property type="match status" value="1"/>
</dbReference>
<dbReference type="InterPro" id="IPR036514">
    <property type="entry name" value="SGNH_hydro_sf"/>
</dbReference>
<organism evidence="3 4">
    <name type="scientific">Kribbella qitaiheensis</name>
    <dbReference type="NCBI Taxonomy" id="1544730"/>
    <lineage>
        <taxon>Bacteria</taxon>
        <taxon>Bacillati</taxon>
        <taxon>Actinomycetota</taxon>
        <taxon>Actinomycetes</taxon>
        <taxon>Propionibacteriales</taxon>
        <taxon>Kribbellaceae</taxon>
        <taxon>Kribbella</taxon>
    </lineage>
</organism>
<reference evidence="3 4" key="2">
    <citation type="journal article" date="2020" name="Microbiol. Resour. Announc.">
        <title>Antarctic desert soil bacteria exhibit high novel natural product potential, evaluated through long-read genome sequencing and comparative genomics.</title>
        <authorList>
            <person name="Benaud N."/>
            <person name="Edwards R.J."/>
            <person name="Amos T.G."/>
            <person name="D'Agostino P.M."/>
            <person name="Gutierrez-Chavez C."/>
            <person name="Montgomery K."/>
            <person name="Nicetic I."/>
            <person name="Ferrari B.C."/>
        </authorList>
    </citation>
    <scope>NUCLEOTIDE SEQUENCE [LARGE SCALE GENOMIC DNA]</scope>
    <source>
        <strain evidence="3 4">SPB151</strain>
    </source>
</reference>
<sequence>MRIPALTAALAALAMTTTPIFASPAEAHPRDTPWSAAWASAMQRPTPGTGNWSLAGFDHQTIRQTIRVSAGGRSLRVRLSNRYGTKPLHIAGMTLARVGSQSRSTVTFGGSRRTTIAPGRTATSDAATIPTESGEQLTVSLYVDGATGPATFHEDGLTNTHAISGDHLYDDAVGAEGNHSVYYLTGVDVTGPAGTVVTYGDSITNGHNSTIGADRRYSDDLARRLRKSRLAVANVGITGNLLLSELPCFGEVGVTRFERDALGQPGVRAVIVEEGENDIWDSEGNFGCGVTPRITAAQLIAGYRGLIAAAHTRGVRIVGATITPFKADYLDPADFARAEAIRAQVNHWIRTSDQYDAVADFAHAVGDPTDQQRLNPAYDSGDHLHPNDAGYAALAAIASEALSSHNHR</sequence>
<dbReference type="InterPro" id="IPR053140">
    <property type="entry name" value="GDSL_Rv0518-like"/>
</dbReference>
<feature type="domain" description="SGNH hydrolase-type esterase" evidence="2">
    <location>
        <begin position="199"/>
        <end position="393"/>
    </location>
</feature>
<reference evidence="4" key="1">
    <citation type="submission" date="2019-09" db="EMBL/GenBank/DDBJ databases">
        <title>Antimicrobial potential of Antarctic Bacteria.</title>
        <authorList>
            <person name="Benaud N."/>
            <person name="Edwards R.J."/>
            <person name="Ferrari B.C."/>
        </authorList>
    </citation>
    <scope>NUCLEOTIDE SEQUENCE [LARGE SCALE GENOMIC DNA]</scope>
    <source>
        <strain evidence="4">SPB151</strain>
    </source>
</reference>
<dbReference type="Gene3D" id="3.40.50.1110">
    <property type="entry name" value="SGNH hydrolase"/>
    <property type="match status" value="1"/>
</dbReference>
<feature type="chain" id="PRO_5039181469" evidence="1">
    <location>
        <begin position="23"/>
        <end position="408"/>
    </location>
</feature>
<accession>A0A7G6X5A7</accession>
<dbReference type="Pfam" id="PF13472">
    <property type="entry name" value="Lipase_GDSL_2"/>
    <property type="match status" value="1"/>
</dbReference>
<dbReference type="CDD" id="cd01830">
    <property type="entry name" value="XynE_like"/>
    <property type="match status" value="1"/>
</dbReference>
<keyword evidence="4" id="KW-1185">Reference proteome</keyword>
<evidence type="ECO:0000256" key="1">
    <source>
        <dbReference type="SAM" id="SignalP"/>
    </source>
</evidence>
<dbReference type="Proteomes" id="UP000515563">
    <property type="component" value="Chromosome"/>
</dbReference>
<name>A0A7G6X5A7_9ACTN</name>
<dbReference type="InterPro" id="IPR013830">
    <property type="entry name" value="SGNH_hydro"/>
</dbReference>
<dbReference type="RefSeq" id="WP_185443824.1">
    <property type="nucleotide sequence ID" value="NZ_CP043661.1"/>
</dbReference>
<proteinExistence type="predicted"/>
<dbReference type="SUPFAM" id="SSF52266">
    <property type="entry name" value="SGNH hydrolase"/>
    <property type="match status" value="1"/>
</dbReference>
<dbReference type="KEGG" id="kqi:F1D05_30230"/>
<evidence type="ECO:0000313" key="3">
    <source>
        <dbReference type="EMBL" id="QNE21422.1"/>
    </source>
</evidence>